<feature type="transmembrane region" description="Helical" evidence="5">
    <location>
        <begin position="321"/>
        <end position="339"/>
    </location>
</feature>
<feature type="domain" description="Sodium/calcium exchanger membrane region" evidence="6">
    <location>
        <begin position="194"/>
        <end position="337"/>
    </location>
</feature>
<evidence type="ECO:0000313" key="7">
    <source>
        <dbReference type="EMBL" id="CEM60352.1"/>
    </source>
</evidence>
<evidence type="ECO:0000256" key="4">
    <source>
        <dbReference type="ARBA" id="ARBA00023136"/>
    </source>
</evidence>
<dbReference type="GO" id="GO:0006874">
    <property type="term" value="P:intracellular calcium ion homeostasis"/>
    <property type="evidence" value="ECO:0007669"/>
    <property type="project" value="TreeGrafter"/>
</dbReference>
<dbReference type="GO" id="GO:0005886">
    <property type="term" value="C:plasma membrane"/>
    <property type="evidence" value="ECO:0007669"/>
    <property type="project" value="TreeGrafter"/>
</dbReference>
<feature type="transmembrane region" description="Helical" evidence="5">
    <location>
        <begin position="262"/>
        <end position="284"/>
    </location>
</feature>
<reference evidence="9" key="1">
    <citation type="submission" date="2015-01" db="EMBL/GenBank/DDBJ databases">
        <authorList>
            <person name="Manzoor Shahid"/>
            <person name="Zubair Saima"/>
        </authorList>
    </citation>
    <scope>NUCLEOTIDE SEQUENCE [LARGE SCALE GENOMIC DNA]</scope>
    <source>
        <strain evidence="9">V1</strain>
    </source>
</reference>
<organism evidence="7 9">
    <name type="scientific">Treponema phagedenis</name>
    <dbReference type="NCBI Taxonomy" id="162"/>
    <lineage>
        <taxon>Bacteria</taxon>
        <taxon>Pseudomonadati</taxon>
        <taxon>Spirochaetota</taxon>
        <taxon>Spirochaetia</taxon>
        <taxon>Spirochaetales</taxon>
        <taxon>Treponemataceae</taxon>
        <taxon>Treponema</taxon>
    </lineage>
</organism>
<gene>
    <name evidence="8" type="ORF">FUT82_07185</name>
    <name evidence="7" type="ORF">TPHV1_10020</name>
</gene>
<reference evidence="8 10" key="3">
    <citation type="submission" date="2019-08" db="EMBL/GenBank/DDBJ databases">
        <authorList>
            <person name="Kuhnert P."/>
        </authorList>
    </citation>
    <scope>NUCLEOTIDE SEQUENCE [LARGE SCALE GENOMIC DNA]</scope>
    <source>
        <strain evidence="8 10">B36.5</strain>
    </source>
</reference>
<evidence type="ECO:0000256" key="3">
    <source>
        <dbReference type="ARBA" id="ARBA00022989"/>
    </source>
</evidence>
<dbReference type="GO" id="GO:0008273">
    <property type="term" value="F:calcium, potassium:sodium antiporter activity"/>
    <property type="evidence" value="ECO:0007669"/>
    <property type="project" value="TreeGrafter"/>
</dbReference>
<dbReference type="AlphaFoldDB" id="A0A0B7GS60"/>
<dbReference type="PANTHER" id="PTHR10846:SF8">
    <property type="entry name" value="INNER MEMBRANE PROTEIN YRBG"/>
    <property type="match status" value="1"/>
</dbReference>
<proteinExistence type="predicted"/>
<evidence type="ECO:0000313" key="8">
    <source>
        <dbReference type="EMBL" id="QEJ97799.1"/>
    </source>
</evidence>
<sequence length="341" mass="36117">METALHSFLSNSNIFFSLALLCLSLYTLGKGADVLVDNAVVLSLRWGVPKMVLGATLVSLGTTLPEASVSVLAAIRGNADLALGNAIGSIIADTGLILGLAAIIGVLPVNKQLIHRQGLLQISAAVLLAVVSLPFFSPDETGKIYQWMGWVFVALLAGYLYISFKWTKDAMGTVKADSLEATAEEKQKPLVVTFIFMIIGIAVIIISSKALIPAVEVVAIRVGIPQSIIAATLVAFGTSLPELITAITAVRKGHGELAVGNIIGADILNVLFVLGTAAAVTPAGIIVPVYFFYLQIPSMIIILLVFRYLSTRKSGIISHRGGALLLSLYIIYLVLNFFIKG</sequence>
<name>A0A0B7GS60_TREPH</name>
<reference evidence="7" key="2">
    <citation type="submission" date="2015-01" db="EMBL/GenBank/DDBJ databases">
        <authorList>
            <person name="Xiang T."/>
            <person name="Song Y."/>
            <person name="Huang L."/>
            <person name="Wang B."/>
            <person name="Wu P."/>
        </authorList>
    </citation>
    <scope>NUCLEOTIDE SEQUENCE [LARGE SCALE GENOMIC DNA]</scope>
    <source>
        <strain evidence="7">V1</strain>
    </source>
</reference>
<dbReference type="EMBL" id="CP042817">
    <property type="protein sequence ID" value="QEJ97799.1"/>
    <property type="molecule type" value="Genomic_DNA"/>
</dbReference>
<feature type="transmembrane region" description="Helical" evidence="5">
    <location>
        <begin position="228"/>
        <end position="250"/>
    </location>
</feature>
<feature type="domain" description="Sodium/calcium exchanger membrane region" evidence="6">
    <location>
        <begin position="17"/>
        <end position="164"/>
    </location>
</feature>
<dbReference type="Pfam" id="PF01699">
    <property type="entry name" value="Na_Ca_ex"/>
    <property type="match status" value="2"/>
</dbReference>
<dbReference type="PANTHER" id="PTHR10846">
    <property type="entry name" value="SODIUM/POTASSIUM/CALCIUM EXCHANGER"/>
    <property type="match status" value="1"/>
</dbReference>
<evidence type="ECO:0000259" key="6">
    <source>
        <dbReference type="Pfam" id="PF01699"/>
    </source>
</evidence>
<dbReference type="OrthoDB" id="9794225at2"/>
<feature type="transmembrane region" description="Helical" evidence="5">
    <location>
        <begin position="190"/>
        <end position="208"/>
    </location>
</feature>
<dbReference type="NCBIfam" id="TIGR00367">
    <property type="entry name" value="calcium/sodium antiporter"/>
    <property type="match status" value="1"/>
</dbReference>
<feature type="transmembrane region" description="Helical" evidence="5">
    <location>
        <begin position="290"/>
        <end position="309"/>
    </location>
</feature>
<dbReference type="Proteomes" id="UP000042527">
    <property type="component" value="Unassembled WGS sequence"/>
</dbReference>
<feature type="transmembrane region" description="Helical" evidence="5">
    <location>
        <begin position="86"/>
        <end position="107"/>
    </location>
</feature>
<keyword evidence="9" id="KW-1185">Reference proteome</keyword>
<feature type="transmembrane region" description="Helical" evidence="5">
    <location>
        <begin position="119"/>
        <end position="138"/>
    </location>
</feature>
<dbReference type="InterPro" id="IPR004837">
    <property type="entry name" value="NaCa_Exmemb"/>
</dbReference>
<evidence type="ECO:0000313" key="9">
    <source>
        <dbReference type="Proteomes" id="UP000042527"/>
    </source>
</evidence>
<keyword evidence="4 5" id="KW-0472">Membrane</keyword>
<accession>A0A0B7GS60</accession>
<keyword evidence="3 5" id="KW-1133">Transmembrane helix</keyword>
<dbReference type="InterPro" id="IPR044880">
    <property type="entry name" value="NCX_ion-bd_dom_sf"/>
</dbReference>
<evidence type="ECO:0000256" key="5">
    <source>
        <dbReference type="SAM" id="Phobius"/>
    </source>
</evidence>
<evidence type="ECO:0000313" key="10">
    <source>
        <dbReference type="Proteomes" id="UP000323594"/>
    </source>
</evidence>
<dbReference type="GO" id="GO:0005262">
    <property type="term" value="F:calcium channel activity"/>
    <property type="evidence" value="ECO:0007669"/>
    <property type="project" value="TreeGrafter"/>
</dbReference>
<keyword evidence="2 5" id="KW-0812">Transmembrane</keyword>
<feature type="transmembrane region" description="Helical" evidence="5">
    <location>
        <begin position="144"/>
        <end position="162"/>
    </location>
</feature>
<protein>
    <submittedName>
        <fullName evidence="8">Calcium/sodium antiporter</fullName>
    </submittedName>
    <submittedName>
        <fullName evidence="7">K+-dependent Na+/Ca+ exchanger family protein</fullName>
    </submittedName>
</protein>
<dbReference type="InterPro" id="IPR004481">
    <property type="entry name" value="K/Na/Ca-exchanger"/>
</dbReference>
<dbReference type="GeneID" id="57753608"/>
<evidence type="ECO:0000256" key="2">
    <source>
        <dbReference type="ARBA" id="ARBA00022692"/>
    </source>
</evidence>
<evidence type="ECO:0000256" key="1">
    <source>
        <dbReference type="ARBA" id="ARBA00004141"/>
    </source>
</evidence>
<dbReference type="RefSeq" id="WP_024752482.1">
    <property type="nucleotide sequence ID" value="NZ_CDNC01000001.1"/>
</dbReference>
<dbReference type="Proteomes" id="UP000323594">
    <property type="component" value="Chromosome"/>
</dbReference>
<comment type="subcellular location">
    <subcellularLocation>
        <location evidence="1">Membrane</location>
        <topology evidence="1">Multi-pass membrane protein</topology>
    </subcellularLocation>
</comment>
<dbReference type="EMBL" id="CDNC01000001">
    <property type="protein sequence ID" value="CEM60352.1"/>
    <property type="molecule type" value="Genomic_DNA"/>
</dbReference>
<dbReference type="Gene3D" id="1.20.1420.30">
    <property type="entry name" value="NCX, central ion-binding region"/>
    <property type="match status" value="1"/>
</dbReference>